<evidence type="ECO:0000313" key="1">
    <source>
        <dbReference type="EMBL" id="MEK7954071.1"/>
    </source>
</evidence>
<proteinExistence type="predicted"/>
<accession>A0ABU9B209</accession>
<comment type="caution">
    <text evidence="1">The sequence shown here is derived from an EMBL/GenBank/DDBJ whole genome shotgun (WGS) entry which is preliminary data.</text>
</comment>
<evidence type="ECO:0000313" key="2">
    <source>
        <dbReference type="Proteomes" id="UP001371305"/>
    </source>
</evidence>
<dbReference type="Pfam" id="PF20125">
    <property type="entry name" value="DUF6515"/>
    <property type="match status" value="1"/>
</dbReference>
<dbReference type="InterPro" id="IPR045398">
    <property type="entry name" value="DUF6515"/>
</dbReference>
<reference evidence="1 2" key="1">
    <citation type="submission" date="2024-04" db="EMBL/GenBank/DDBJ databases">
        <title>Luteolibacter sp. isolated from soil.</title>
        <authorList>
            <person name="An J."/>
        </authorList>
    </citation>
    <scope>NUCLEOTIDE SEQUENCE [LARGE SCALE GENOMIC DNA]</scope>
    <source>
        <strain evidence="1 2">Y139</strain>
    </source>
</reference>
<gene>
    <name evidence="1" type="ORF">WKV53_26380</name>
</gene>
<name>A0ABU9B209_9BACT</name>
<organism evidence="1 2">
    <name type="scientific">Luteolibacter soli</name>
    <dbReference type="NCBI Taxonomy" id="3135280"/>
    <lineage>
        <taxon>Bacteria</taxon>
        <taxon>Pseudomonadati</taxon>
        <taxon>Verrucomicrobiota</taxon>
        <taxon>Verrucomicrobiia</taxon>
        <taxon>Verrucomicrobiales</taxon>
        <taxon>Verrucomicrobiaceae</taxon>
        <taxon>Luteolibacter</taxon>
    </lineage>
</organism>
<sequence length="128" mass="13996">MKRNHRLNLLAALVLGTLGSCSYYETPTNAGPDYTTGHVVTTLPSGYRTVTVGGTQYYSYGDSYYRPQGSGYVIVDSPYATTTGSVSVIRELPSGYRIVSRDGQRYYQSGSSYYQARSGGYVVVPNPF</sequence>
<dbReference type="Proteomes" id="UP001371305">
    <property type="component" value="Unassembled WGS sequence"/>
</dbReference>
<dbReference type="RefSeq" id="WP_341407837.1">
    <property type="nucleotide sequence ID" value="NZ_JBBUKT010000015.1"/>
</dbReference>
<dbReference type="PROSITE" id="PS51257">
    <property type="entry name" value="PROKAR_LIPOPROTEIN"/>
    <property type="match status" value="1"/>
</dbReference>
<dbReference type="EMBL" id="JBBUKT010000015">
    <property type="protein sequence ID" value="MEK7954071.1"/>
    <property type="molecule type" value="Genomic_DNA"/>
</dbReference>
<protein>
    <submittedName>
        <fullName evidence="1">DUF6515 family protein</fullName>
    </submittedName>
</protein>
<keyword evidence="2" id="KW-1185">Reference proteome</keyword>